<evidence type="ECO:0000313" key="9">
    <source>
        <dbReference type="Proteomes" id="UP000006793"/>
    </source>
</evidence>
<dbReference type="InParanoid" id="F8A8N3"/>
<organism evidence="8 9">
    <name type="scientific">Thermodesulfatator indicus (strain DSM 15286 / JCM 11887 / CIR29812)</name>
    <dbReference type="NCBI Taxonomy" id="667014"/>
    <lineage>
        <taxon>Bacteria</taxon>
        <taxon>Pseudomonadati</taxon>
        <taxon>Thermodesulfobacteriota</taxon>
        <taxon>Thermodesulfobacteria</taxon>
        <taxon>Thermodesulfobacteriales</taxon>
        <taxon>Thermodesulfatatoraceae</taxon>
        <taxon>Thermodesulfatator</taxon>
    </lineage>
</organism>
<dbReference type="PANTHER" id="PTHR34856:SF2">
    <property type="entry name" value="PROTEIN NRFD"/>
    <property type="match status" value="1"/>
</dbReference>
<feature type="transmembrane region" description="Helical" evidence="7">
    <location>
        <begin position="139"/>
        <end position="160"/>
    </location>
</feature>
<comment type="subcellular location">
    <subcellularLocation>
        <location evidence="1">Cell membrane</location>
        <topology evidence="1">Multi-pass membrane protein</topology>
    </subcellularLocation>
</comment>
<feature type="transmembrane region" description="Helical" evidence="7">
    <location>
        <begin position="68"/>
        <end position="89"/>
    </location>
</feature>
<feature type="transmembrane region" description="Helical" evidence="7">
    <location>
        <begin position="204"/>
        <end position="227"/>
    </location>
</feature>
<name>F8A8N3_THEID</name>
<dbReference type="AlphaFoldDB" id="F8A8N3"/>
<gene>
    <name evidence="8" type="ordered locus">Thein_1255</name>
</gene>
<sequence>MAETKVETLKPFQVDLSFAKPRITILTFIFLFLTLVGVAAGIYGLIVGHHHICNTTREIPWGILISGYIYFAIMSTGLCILSVLGHLFGGTSLLPLSNRSLYLSIFAILAAFLIIGLELENPWRMFWMAITPNPTSNIMWMGALYGACVAFMLLEFVLILSKRFALAFALGLLGALTEIAANTNLGAVFALISARPFWYGAQLPIYFITSALMTGAAALIFFNYIAYEVRQKPMDEAMQKASSAAAKVLLLFLIAVSLATIWRFLAIFTGGSDEGRLAAKALLSGPLAFNFWFFEIALGLVFPIIILVFGGLRNIHAMFLASLITLIGAFFQRYDLVIGGQIVHPYYGLFEDIPRYLSYSPSIFELLMLVGGASLLITGFLLGERYFAGVFESREH</sequence>
<evidence type="ECO:0000313" key="8">
    <source>
        <dbReference type="EMBL" id="AEH45123.1"/>
    </source>
</evidence>
<dbReference type="RefSeq" id="WP_013907865.1">
    <property type="nucleotide sequence ID" value="NC_015681.1"/>
</dbReference>
<dbReference type="Proteomes" id="UP000006793">
    <property type="component" value="Chromosome"/>
</dbReference>
<dbReference type="Pfam" id="PF03916">
    <property type="entry name" value="NrfD"/>
    <property type="match status" value="1"/>
</dbReference>
<evidence type="ECO:0000256" key="5">
    <source>
        <dbReference type="ARBA" id="ARBA00022989"/>
    </source>
</evidence>
<dbReference type="GO" id="GO:0005886">
    <property type="term" value="C:plasma membrane"/>
    <property type="evidence" value="ECO:0007669"/>
    <property type="project" value="UniProtKB-SubCell"/>
</dbReference>
<feature type="transmembrane region" description="Helical" evidence="7">
    <location>
        <begin position="248"/>
        <end position="271"/>
    </location>
</feature>
<feature type="transmembrane region" description="Helical" evidence="7">
    <location>
        <begin position="101"/>
        <end position="119"/>
    </location>
</feature>
<evidence type="ECO:0000256" key="1">
    <source>
        <dbReference type="ARBA" id="ARBA00004651"/>
    </source>
</evidence>
<dbReference type="InterPro" id="IPR005614">
    <property type="entry name" value="NrfD-like"/>
</dbReference>
<feature type="transmembrane region" description="Helical" evidence="7">
    <location>
        <begin position="25"/>
        <end position="48"/>
    </location>
</feature>
<evidence type="ECO:0000256" key="4">
    <source>
        <dbReference type="ARBA" id="ARBA00022692"/>
    </source>
</evidence>
<feature type="transmembrane region" description="Helical" evidence="7">
    <location>
        <begin position="363"/>
        <end position="383"/>
    </location>
</feature>
<keyword evidence="3" id="KW-1003">Cell membrane</keyword>
<accession>F8A8N3</accession>
<dbReference type="HOGENOM" id="CLU_045348_3_1_0"/>
<dbReference type="EMBL" id="CP002683">
    <property type="protein sequence ID" value="AEH45123.1"/>
    <property type="molecule type" value="Genomic_DNA"/>
</dbReference>
<dbReference type="PANTHER" id="PTHR34856">
    <property type="entry name" value="PROTEIN NRFD"/>
    <property type="match status" value="1"/>
</dbReference>
<dbReference type="KEGG" id="tid:Thein_1255"/>
<keyword evidence="9" id="KW-1185">Reference proteome</keyword>
<dbReference type="PaxDb" id="667014-Thein_1255"/>
<dbReference type="eggNOG" id="COG5557">
    <property type="taxonomic scope" value="Bacteria"/>
</dbReference>
<comment type="similarity">
    <text evidence="2">Belongs to the NrfD family.</text>
</comment>
<evidence type="ECO:0000256" key="7">
    <source>
        <dbReference type="SAM" id="Phobius"/>
    </source>
</evidence>
<evidence type="ECO:0000256" key="6">
    <source>
        <dbReference type="ARBA" id="ARBA00023136"/>
    </source>
</evidence>
<keyword evidence="5 7" id="KW-1133">Transmembrane helix</keyword>
<dbReference type="FunCoup" id="F8A8N3">
    <property type="interactions" value="25"/>
</dbReference>
<keyword evidence="6 7" id="KW-0472">Membrane</keyword>
<reference evidence="8 9" key="2">
    <citation type="journal article" date="2012" name="Stand. Genomic Sci.">
        <title>Complete genome sequence of the thermophilic sulfate-reducing ocean bacterium Thermodesulfatator indicus type strain (CIR29812(T)).</title>
        <authorList>
            <person name="Anderson I."/>
            <person name="Saunders E."/>
            <person name="Lapidus A."/>
            <person name="Nolan M."/>
            <person name="Lucas S."/>
            <person name="Tice H."/>
            <person name="Del Rio T.G."/>
            <person name="Cheng J.F."/>
            <person name="Han C."/>
            <person name="Tapia R."/>
            <person name="Goodwin L.A."/>
            <person name="Pitluck S."/>
            <person name="Liolios K."/>
            <person name="Mavromatis K."/>
            <person name="Pagani I."/>
            <person name="Ivanova N."/>
            <person name="Mikhailova N."/>
            <person name="Pati A."/>
            <person name="Chen A."/>
            <person name="Palaniappan K."/>
            <person name="Land M."/>
            <person name="Hauser L."/>
            <person name="Jeffries C.D."/>
            <person name="Chang Y.J."/>
            <person name="Brambilla E.M."/>
            <person name="Rohde M."/>
            <person name="Spring S."/>
            <person name="Goker M."/>
            <person name="Detter J.C."/>
            <person name="Woyke T."/>
            <person name="Bristow J."/>
            <person name="Eisen J.A."/>
            <person name="Markowitz V."/>
            <person name="Hugenholtz P."/>
            <person name="Kyrpides N.C."/>
            <person name="Klenk H.P."/>
        </authorList>
    </citation>
    <scope>NUCLEOTIDE SEQUENCE [LARGE SCALE GENOMIC DNA]</scope>
    <source>
        <strain evidence="9">DSM 15286 / JCM 11887 / CIR29812</strain>
    </source>
</reference>
<keyword evidence="4 7" id="KW-0812">Transmembrane</keyword>
<dbReference type="STRING" id="667014.Thein_1255"/>
<feature type="transmembrane region" description="Helical" evidence="7">
    <location>
        <begin position="167"/>
        <end position="192"/>
    </location>
</feature>
<dbReference type="Gene3D" id="1.20.1630.10">
    <property type="entry name" value="Formate dehydrogenase/DMSO reductase domain"/>
    <property type="match status" value="1"/>
</dbReference>
<reference evidence="9" key="1">
    <citation type="submission" date="2011-04" db="EMBL/GenBank/DDBJ databases">
        <title>The complete genome of Thermodesulfatator indicus DSM 15286.</title>
        <authorList>
            <person name="Lucas S."/>
            <person name="Copeland A."/>
            <person name="Lapidus A."/>
            <person name="Bruce D."/>
            <person name="Goodwin L."/>
            <person name="Pitluck S."/>
            <person name="Peters L."/>
            <person name="Kyrpides N."/>
            <person name="Mavromatis K."/>
            <person name="Pagani I."/>
            <person name="Ivanova N."/>
            <person name="Saunders L."/>
            <person name="Detter J.C."/>
            <person name="Tapia R."/>
            <person name="Han C."/>
            <person name="Land M."/>
            <person name="Hauser L."/>
            <person name="Markowitz V."/>
            <person name="Cheng J.-F."/>
            <person name="Hugenholtz P."/>
            <person name="Woyke T."/>
            <person name="Wu D."/>
            <person name="Spring S."/>
            <person name="Schroeder M."/>
            <person name="Brambilla E."/>
            <person name="Klenk H.-P."/>
            <person name="Eisen J.A."/>
        </authorList>
    </citation>
    <scope>NUCLEOTIDE SEQUENCE [LARGE SCALE GENOMIC DNA]</scope>
    <source>
        <strain evidence="9">DSM 15286 / JCM 11887 / CIR29812</strain>
    </source>
</reference>
<proteinExistence type="inferred from homology"/>
<dbReference type="OrthoDB" id="9772767at2"/>
<evidence type="ECO:0000256" key="3">
    <source>
        <dbReference type="ARBA" id="ARBA00022475"/>
    </source>
</evidence>
<protein>
    <submittedName>
        <fullName evidence="8">Polysulphide reductase NrfD</fullName>
    </submittedName>
</protein>
<evidence type="ECO:0000256" key="2">
    <source>
        <dbReference type="ARBA" id="ARBA00008929"/>
    </source>
</evidence>
<dbReference type="InterPro" id="IPR052049">
    <property type="entry name" value="Electron_transfer_protein"/>
</dbReference>
<feature type="transmembrane region" description="Helical" evidence="7">
    <location>
        <begin position="319"/>
        <end position="343"/>
    </location>
</feature>
<feature type="transmembrane region" description="Helical" evidence="7">
    <location>
        <begin position="291"/>
        <end position="312"/>
    </location>
</feature>